<feature type="compositionally biased region" description="Basic residues" evidence="1">
    <location>
        <begin position="123"/>
        <end position="134"/>
    </location>
</feature>
<evidence type="ECO:0000256" key="1">
    <source>
        <dbReference type="SAM" id="MobiDB-lite"/>
    </source>
</evidence>
<accession>A0A6J4SVR0</accession>
<feature type="compositionally biased region" description="Low complexity" evidence="1">
    <location>
        <begin position="135"/>
        <end position="145"/>
    </location>
</feature>
<feature type="compositionally biased region" description="Low complexity" evidence="1">
    <location>
        <begin position="1"/>
        <end position="22"/>
    </location>
</feature>
<feature type="non-terminal residue" evidence="2">
    <location>
        <position position="145"/>
    </location>
</feature>
<proteinExistence type="predicted"/>
<reference evidence="2" key="1">
    <citation type="submission" date="2020-02" db="EMBL/GenBank/DDBJ databases">
        <authorList>
            <person name="Meier V. D."/>
        </authorList>
    </citation>
    <scope>NUCLEOTIDE SEQUENCE</scope>
    <source>
        <strain evidence="2">AVDCRST_MAG69</strain>
    </source>
</reference>
<dbReference type="EC" id="2.6.1.1" evidence="2"/>
<keyword evidence="2" id="KW-0808">Transferase</keyword>
<feature type="region of interest" description="Disordered" evidence="1">
    <location>
        <begin position="1"/>
        <end position="145"/>
    </location>
</feature>
<feature type="non-terminal residue" evidence="2">
    <location>
        <position position="1"/>
    </location>
</feature>
<dbReference type="GO" id="GO:0004069">
    <property type="term" value="F:L-aspartate:2-oxoglutarate aminotransferase activity"/>
    <property type="evidence" value="ECO:0007669"/>
    <property type="project" value="UniProtKB-EC"/>
</dbReference>
<evidence type="ECO:0000313" key="2">
    <source>
        <dbReference type="EMBL" id="CAA9506523.1"/>
    </source>
</evidence>
<protein>
    <submittedName>
        <fullName evidence="2">Transcriptional regulator, GntR family domain / Aspartate aminotransferase</fullName>
        <ecNumber evidence="2">2.6.1.1</ecNumber>
    </submittedName>
</protein>
<keyword evidence="2" id="KW-0032">Aminotransferase</keyword>
<name>A0A6J4SVR0_9ACTN</name>
<dbReference type="AlphaFoldDB" id="A0A6J4SVR0"/>
<gene>
    <name evidence="2" type="ORF">AVDCRST_MAG69-2229</name>
</gene>
<organism evidence="2">
    <name type="scientific">uncultured Solirubrobacteraceae bacterium</name>
    <dbReference type="NCBI Taxonomy" id="1162706"/>
    <lineage>
        <taxon>Bacteria</taxon>
        <taxon>Bacillati</taxon>
        <taxon>Actinomycetota</taxon>
        <taxon>Thermoleophilia</taxon>
        <taxon>Solirubrobacterales</taxon>
        <taxon>Solirubrobacteraceae</taxon>
        <taxon>environmental samples</taxon>
    </lineage>
</organism>
<dbReference type="EMBL" id="CADCVP010000240">
    <property type="protein sequence ID" value="CAA9506523.1"/>
    <property type="molecule type" value="Genomic_DNA"/>
</dbReference>
<sequence>VNVVRSRSVRPAARPVRAGDPPAGRPPGRADRRGSARTGCAPAEHASTGRVGAHQSPDRRARLPPAGRHGLRHGGGRQRDVRPPPPADQPRTGFRRLAPRPPPAAPSLLRRPDAGAGDGGRPRPGRHPVRRRVPRPGAVAVARKM</sequence>